<feature type="transmembrane region" description="Helical" evidence="1">
    <location>
        <begin position="12"/>
        <end position="33"/>
    </location>
</feature>
<dbReference type="Pfam" id="PF09852">
    <property type="entry name" value="DUF2079"/>
    <property type="match status" value="1"/>
</dbReference>
<feature type="transmembrane region" description="Helical" evidence="1">
    <location>
        <begin position="284"/>
        <end position="309"/>
    </location>
</feature>
<accession>A0A1M5E2X1</accession>
<keyword evidence="3" id="KW-1185">Reference proteome</keyword>
<dbReference type="InterPro" id="IPR018650">
    <property type="entry name" value="STSV1_Orf64"/>
</dbReference>
<dbReference type="Proteomes" id="UP000184164">
    <property type="component" value="Unassembled WGS sequence"/>
</dbReference>
<feature type="transmembrane region" description="Helical" evidence="1">
    <location>
        <begin position="321"/>
        <end position="344"/>
    </location>
</feature>
<feature type="transmembrane region" description="Helical" evidence="1">
    <location>
        <begin position="167"/>
        <end position="191"/>
    </location>
</feature>
<dbReference type="Gene3D" id="2.60.120.260">
    <property type="entry name" value="Galactose-binding domain-like"/>
    <property type="match status" value="1"/>
</dbReference>
<feature type="transmembrane region" description="Helical" evidence="1">
    <location>
        <begin position="350"/>
        <end position="371"/>
    </location>
</feature>
<proteinExistence type="predicted"/>
<feature type="transmembrane region" description="Helical" evidence="1">
    <location>
        <begin position="203"/>
        <end position="226"/>
    </location>
</feature>
<keyword evidence="1" id="KW-0812">Transmembrane</keyword>
<feature type="transmembrane region" description="Helical" evidence="1">
    <location>
        <begin position="83"/>
        <end position="107"/>
    </location>
</feature>
<evidence type="ECO:0000313" key="3">
    <source>
        <dbReference type="Proteomes" id="UP000184164"/>
    </source>
</evidence>
<name>A0A1M5E2X1_9BACT</name>
<dbReference type="EMBL" id="FQUM01000008">
    <property type="protein sequence ID" value="SHF73573.1"/>
    <property type="molecule type" value="Genomic_DNA"/>
</dbReference>
<keyword evidence="1" id="KW-1133">Transmembrane helix</keyword>
<dbReference type="STRING" id="1484053.SAMN05444274_10864"/>
<dbReference type="OrthoDB" id="866547at2"/>
<feature type="transmembrane region" description="Helical" evidence="1">
    <location>
        <begin position="143"/>
        <end position="160"/>
    </location>
</feature>
<keyword evidence="1" id="KW-0472">Membrane</keyword>
<sequence>MQMKIRNNHIPYLVLALFGILFLSIGILNHYFFRTFTHDYGNYNFAFWDYSHFRLSPIPTFRGNFLQDHFSFTLMYFAPTYWLFNWLTGSYTLIIIQCSFILIGAWYTYKLIKLKTNNIWLNTGVLIYYFVLLGRYTAFSSDVNLAIISSCFIPIFIYYFEIRKYLVSLVILILSLLSRENIPLWFIFIFIVLAIEHRKESKVVLYCLAGIAISTVYFILLFKVFIPAIETPGVKYALFNYSALGSSPGEALLFSIKNPLEAFKLFFINHLDNPAYDGVKTEFYWVYLISGGFVLLTRPQYLIWFIPIVAQKVLNDLPSRWGIATYYSIEVVTLLPLAVFLALSSFKSKTIQNILVVMVCLLSVTTTIYKLDKKNNQVPRLLNTAKVKFYDKQFFIPPFDVKEVNRLLKKIPPKAKVSASNVLLPHIAQRQHIYFFPVVKDAEYLIFSVFDNNYLYPHSLNEEKRNEYLSDPNWDIIAKEFPVFLLKRKDLSNRPFKKKNLFATIDSLSCSFEGLNSTEGDTLLSMKEKTETKKYLSEEKPLSGLHSIKLTNKNKYSTRIYIDDINRINYLEISAWYYGSEEKQLNIVADYGKEVRFHSNVCDSINPAGWKRLILKFWVPKTQNKSDCSFYFVNSGTQPVYYDDLLVTKKEVGK</sequence>
<evidence type="ECO:0000256" key="1">
    <source>
        <dbReference type="SAM" id="Phobius"/>
    </source>
</evidence>
<reference evidence="2 3" key="1">
    <citation type="submission" date="2016-11" db="EMBL/GenBank/DDBJ databases">
        <authorList>
            <person name="Jaros S."/>
            <person name="Januszkiewicz K."/>
            <person name="Wedrychowicz H."/>
        </authorList>
    </citation>
    <scope>NUCLEOTIDE SEQUENCE [LARGE SCALE GENOMIC DNA]</scope>
    <source>
        <strain evidence="2 3">DSM 26910</strain>
    </source>
</reference>
<protein>
    <submittedName>
        <fullName evidence="2">Uncharacterized membrane protein</fullName>
    </submittedName>
</protein>
<gene>
    <name evidence="2" type="ORF">SAMN05444274_10864</name>
</gene>
<feature type="transmembrane region" description="Helical" evidence="1">
    <location>
        <begin position="119"/>
        <end position="137"/>
    </location>
</feature>
<organism evidence="2 3">
    <name type="scientific">Mariniphaga anaerophila</name>
    <dbReference type="NCBI Taxonomy" id="1484053"/>
    <lineage>
        <taxon>Bacteria</taxon>
        <taxon>Pseudomonadati</taxon>
        <taxon>Bacteroidota</taxon>
        <taxon>Bacteroidia</taxon>
        <taxon>Marinilabiliales</taxon>
        <taxon>Prolixibacteraceae</taxon>
        <taxon>Mariniphaga</taxon>
    </lineage>
</organism>
<dbReference type="AlphaFoldDB" id="A0A1M5E2X1"/>
<evidence type="ECO:0000313" key="2">
    <source>
        <dbReference type="EMBL" id="SHF73573.1"/>
    </source>
</evidence>